<keyword evidence="2" id="KW-1185">Reference proteome</keyword>
<comment type="caution">
    <text evidence="1">The sequence shown here is derived from an EMBL/GenBank/DDBJ whole genome shotgun (WGS) entry which is preliminary data.</text>
</comment>
<proteinExistence type="predicted"/>
<protein>
    <submittedName>
        <fullName evidence="1">Uncharacterized protein</fullName>
    </submittedName>
</protein>
<evidence type="ECO:0000313" key="2">
    <source>
        <dbReference type="Proteomes" id="UP001371218"/>
    </source>
</evidence>
<dbReference type="EMBL" id="JBBUTG010000026">
    <property type="protein sequence ID" value="MEK8034197.1"/>
    <property type="molecule type" value="Genomic_DNA"/>
</dbReference>
<organism evidence="1 2">
    <name type="scientific">Ideonella lacteola</name>
    <dbReference type="NCBI Taxonomy" id="2984193"/>
    <lineage>
        <taxon>Bacteria</taxon>
        <taxon>Pseudomonadati</taxon>
        <taxon>Pseudomonadota</taxon>
        <taxon>Betaproteobacteria</taxon>
        <taxon>Burkholderiales</taxon>
        <taxon>Sphaerotilaceae</taxon>
        <taxon>Ideonella</taxon>
    </lineage>
</organism>
<evidence type="ECO:0000313" key="1">
    <source>
        <dbReference type="EMBL" id="MEK8034197.1"/>
    </source>
</evidence>
<reference evidence="1 2" key="1">
    <citation type="submission" date="2024-04" db="EMBL/GenBank/DDBJ databases">
        <title>Novel species of the genus Ideonella isolated from streams.</title>
        <authorList>
            <person name="Lu H."/>
        </authorList>
    </citation>
    <scope>NUCLEOTIDE SEQUENCE [LARGE SCALE GENOMIC DNA]</scope>
    <source>
        <strain evidence="1 2">DXS29W</strain>
    </source>
</reference>
<sequence>MTAKAPTYPKGDLRRMLAVLAAIDALGPDATLVKISALSSVDKKTVGALIGAAVAQAGMTITKDGPTYSIESWGPVIAKKGAKLALTGALNAPIVNP</sequence>
<accession>A0ABU9BW44</accession>
<dbReference type="Proteomes" id="UP001371218">
    <property type="component" value="Unassembled WGS sequence"/>
</dbReference>
<dbReference type="RefSeq" id="WP_341428625.1">
    <property type="nucleotide sequence ID" value="NZ_JBBUTG010000026.1"/>
</dbReference>
<gene>
    <name evidence="1" type="ORF">AACH06_25505</name>
</gene>
<name>A0ABU9BW44_9BURK</name>